<evidence type="ECO:0000313" key="4">
    <source>
        <dbReference type="Proteomes" id="UP000823749"/>
    </source>
</evidence>
<proteinExistence type="predicted"/>
<dbReference type="EMBL" id="JACTNZ010000006">
    <property type="protein sequence ID" value="KAG5542948.1"/>
    <property type="molecule type" value="Genomic_DNA"/>
</dbReference>
<sequence>MRVQEMEKHVVISAPYSSMREQDMEEHIVIVGGGIAGPSTALGLNRGYESRCVRRKELLETLERELPHGTIRYSSKVVSIEGRGYHKFLHLADGSTLKAKSFPGGIQSLSQSGSLLMFNSTYVLPRLSLFAPKNGLDRNDFLILGDQPLGALSGTQMATAFSQGFVFILAEEFAMVMFHVMTNACTGFALTVHLSNDAIGVLENKEEDIVIVGAGMAGSTTALGLHRFMGLVECDGR</sequence>
<dbReference type="InterPro" id="IPR044560">
    <property type="entry name" value="MOase"/>
</dbReference>
<evidence type="ECO:0000256" key="2">
    <source>
        <dbReference type="ARBA" id="ARBA00023033"/>
    </source>
</evidence>
<protein>
    <recommendedName>
        <fullName evidence="5">Squalene monooxygenase</fullName>
    </recommendedName>
</protein>
<evidence type="ECO:0000313" key="3">
    <source>
        <dbReference type="EMBL" id="KAG5542948.1"/>
    </source>
</evidence>
<dbReference type="Proteomes" id="UP000823749">
    <property type="component" value="Chromosome 6"/>
</dbReference>
<evidence type="ECO:0000256" key="1">
    <source>
        <dbReference type="ARBA" id="ARBA00023002"/>
    </source>
</evidence>
<dbReference type="Gene3D" id="3.50.50.60">
    <property type="entry name" value="FAD/NAD(P)-binding domain"/>
    <property type="match status" value="1"/>
</dbReference>
<keyword evidence="2" id="KW-0503">Monooxygenase</keyword>
<gene>
    <name evidence="3" type="ORF">RHGRI_015891</name>
</gene>
<dbReference type="GO" id="GO:0004497">
    <property type="term" value="F:monooxygenase activity"/>
    <property type="evidence" value="ECO:0007669"/>
    <property type="project" value="UniProtKB-KW"/>
</dbReference>
<keyword evidence="4" id="KW-1185">Reference proteome</keyword>
<dbReference type="SUPFAM" id="SSF51905">
    <property type="entry name" value="FAD/NAD(P)-binding domain"/>
    <property type="match status" value="1"/>
</dbReference>
<name>A0AAV6JQG4_9ERIC</name>
<reference evidence="3 4" key="1">
    <citation type="submission" date="2020-08" db="EMBL/GenBank/DDBJ databases">
        <title>Plant Genome Project.</title>
        <authorList>
            <person name="Zhang R.-G."/>
        </authorList>
    </citation>
    <scope>NUCLEOTIDE SEQUENCE [LARGE SCALE GENOMIC DNA]</scope>
    <source>
        <strain evidence="3">WSP0</strain>
        <tissue evidence="3">Leaf</tissue>
    </source>
</reference>
<dbReference type="PANTHER" id="PTHR45934:SF28">
    <property type="entry name" value="OS03G0153100 PROTEIN"/>
    <property type="match status" value="1"/>
</dbReference>
<comment type="caution">
    <text evidence="3">The sequence shown here is derived from an EMBL/GenBank/DDBJ whole genome shotgun (WGS) entry which is preliminary data.</text>
</comment>
<organism evidence="3 4">
    <name type="scientific">Rhododendron griersonianum</name>
    <dbReference type="NCBI Taxonomy" id="479676"/>
    <lineage>
        <taxon>Eukaryota</taxon>
        <taxon>Viridiplantae</taxon>
        <taxon>Streptophyta</taxon>
        <taxon>Embryophyta</taxon>
        <taxon>Tracheophyta</taxon>
        <taxon>Spermatophyta</taxon>
        <taxon>Magnoliopsida</taxon>
        <taxon>eudicotyledons</taxon>
        <taxon>Gunneridae</taxon>
        <taxon>Pentapetalae</taxon>
        <taxon>asterids</taxon>
        <taxon>Ericales</taxon>
        <taxon>Ericaceae</taxon>
        <taxon>Ericoideae</taxon>
        <taxon>Rhodoreae</taxon>
        <taxon>Rhododendron</taxon>
    </lineage>
</organism>
<dbReference type="InterPro" id="IPR036188">
    <property type="entry name" value="FAD/NAD-bd_sf"/>
</dbReference>
<dbReference type="PANTHER" id="PTHR45934">
    <property type="entry name" value="FAD/NAD(P)-BINDING OXIDOREDUCTASE FAMILY PROTEIN"/>
    <property type="match status" value="1"/>
</dbReference>
<accession>A0AAV6JQG4</accession>
<dbReference type="AlphaFoldDB" id="A0AAV6JQG4"/>
<keyword evidence="1" id="KW-0560">Oxidoreductase</keyword>
<evidence type="ECO:0008006" key="5">
    <source>
        <dbReference type="Google" id="ProtNLM"/>
    </source>
</evidence>